<protein>
    <submittedName>
        <fullName evidence="1">Uncharacterized protein</fullName>
    </submittedName>
</protein>
<evidence type="ECO:0000313" key="2">
    <source>
        <dbReference type="Proteomes" id="UP001200145"/>
    </source>
</evidence>
<accession>A0ABS9BJW9</accession>
<sequence length="687" mass="76713">MNSSADPLLLQIKNDLRKKNLVYNSIVQIAKHQGYPVWNKVMRYASSDNIVSSSVSIRNQSLSSSKTLFIPLVKDSLKKKSVDAILIVKHQSDSLKYRLIKKGEYRNLRSNNHFNAPSKDDVVRLFMILEKNVFGHETFKVLDRSLFTEIKNEMSIRGIDTSLPIVATFEPIRKNEKKLASGIVEIEVCEVHYVPGGWVTGEQGYQLVAIQGPCSTYLVWVSDGGGSAGGSGSGSACDPVLGCNTGGGGTGGSGTGGGNECLVCEDGENGYIPTELSLRFQSLQSYLNLNATQSNWLSDRIDIINKIYEMCMEDDFSYEARAASRVIIDLVINNRIQGPYDGTFKNVLITNLPPGIAQAPDFNEIVTKHLPAAIAYKTFKNGNVFDLKIIFDITKEWSNNGKFDIKVLDHGLLSIYNNDDYWAEIDAVFATKQNFATNQLRNICINRGWANGVDPITFNRKVGKAFEETALVYFGLKENRLNYSAPERAQRNSPNPPTQVRPDAIENFILTWYGNNSGSAHIEQLQKFFLAEVKAYSGVLELSSNNWQILGELELAKKASDDVMNNSYYQQIPPDPIKGPLNQMKDGPVLFFITTSDTEIGQSIIDEAKRKSINIWQSKAKFDPATSKITFETPKFIYSKDPNNYKGKAVPWGVLNYLMQIINKEVSKNLLTPVTPNFDLDPEELYK</sequence>
<name>A0ABS9BJW9_9BACT</name>
<reference evidence="1 2" key="1">
    <citation type="submission" date="2022-01" db="EMBL/GenBank/DDBJ databases">
        <title>Flavihumibacter sp. nov., isolated from sediment of a river.</title>
        <authorList>
            <person name="Liu H."/>
        </authorList>
    </citation>
    <scope>NUCLEOTIDE SEQUENCE [LARGE SCALE GENOMIC DNA]</scope>
    <source>
        <strain evidence="1 2">RY-1</strain>
    </source>
</reference>
<dbReference type="RefSeq" id="WP_234866355.1">
    <property type="nucleotide sequence ID" value="NZ_JAKEVY010000003.1"/>
</dbReference>
<dbReference type="Proteomes" id="UP001200145">
    <property type="component" value="Unassembled WGS sequence"/>
</dbReference>
<comment type="caution">
    <text evidence="1">The sequence shown here is derived from an EMBL/GenBank/DDBJ whole genome shotgun (WGS) entry which is preliminary data.</text>
</comment>
<organism evidence="1 2">
    <name type="scientific">Flavihumibacter fluminis</name>
    <dbReference type="NCBI Taxonomy" id="2909236"/>
    <lineage>
        <taxon>Bacteria</taxon>
        <taxon>Pseudomonadati</taxon>
        <taxon>Bacteroidota</taxon>
        <taxon>Chitinophagia</taxon>
        <taxon>Chitinophagales</taxon>
        <taxon>Chitinophagaceae</taxon>
        <taxon>Flavihumibacter</taxon>
    </lineage>
</organism>
<dbReference type="EMBL" id="JAKEVY010000003">
    <property type="protein sequence ID" value="MCF1715402.1"/>
    <property type="molecule type" value="Genomic_DNA"/>
</dbReference>
<proteinExistence type="predicted"/>
<evidence type="ECO:0000313" key="1">
    <source>
        <dbReference type="EMBL" id="MCF1715402.1"/>
    </source>
</evidence>
<gene>
    <name evidence="1" type="ORF">L0U88_12265</name>
</gene>
<keyword evidence="2" id="KW-1185">Reference proteome</keyword>